<evidence type="ECO:0000256" key="1">
    <source>
        <dbReference type="SAM" id="SignalP"/>
    </source>
</evidence>
<dbReference type="EMBL" id="JACSPP010000037">
    <property type="protein sequence ID" value="MBD8041047.1"/>
    <property type="molecule type" value="Genomic_DNA"/>
</dbReference>
<organism evidence="2 3">
    <name type="scientific">Phocaeicola intestinalis</name>
    <dbReference type="NCBI Taxonomy" id="2762212"/>
    <lineage>
        <taxon>Bacteria</taxon>
        <taxon>Pseudomonadati</taxon>
        <taxon>Bacteroidota</taxon>
        <taxon>Bacteroidia</taxon>
        <taxon>Bacteroidales</taxon>
        <taxon>Bacteroidaceae</taxon>
        <taxon>Phocaeicola</taxon>
    </lineage>
</organism>
<feature type="signal peptide" evidence="1">
    <location>
        <begin position="1"/>
        <end position="22"/>
    </location>
</feature>
<keyword evidence="3" id="KW-1185">Reference proteome</keyword>
<dbReference type="RefSeq" id="WP_022040482.1">
    <property type="nucleotide sequence ID" value="NZ_JACSPP010000037.1"/>
</dbReference>
<proteinExistence type="predicted"/>
<dbReference type="Pfam" id="PF14055">
    <property type="entry name" value="NVEALA"/>
    <property type="match status" value="1"/>
</dbReference>
<evidence type="ECO:0008006" key="4">
    <source>
        <dbReference type="Google" id="ProtNLM"/>
    </source>
</evidence>
<dbReference type="Proteomes" id="UP000620874">
    <property type="component" value="Unassembled WGS sequence"/>
</dbReference>
<evidence type="ECO:0000313" key="3">
    <source>
        <dbReference type="Proteomes" id="UP000620874"/>
    </source>
</evidence>
<reference evidence="2 3" key="1">
    <citation type="submission" date="2020-08" db="EMBL/GenBank/DDBJ databases">
        <title>A Genomic Blueprint of the Chicken Gut Microbiome.</title>
        <authorList>
            <person name="Gilroy R."/>
            <person name="Ravi A."/>
            <person name="Getino M."/>
            <person name="Pursley I."/>
            <person name="Horton D.L."/>
            <person name="Alikhan N.-F."/>
            <person name="Baker D."/>
            <person name="Gharbi K."/>
            <person name="Hall N."/>
            <person name="Watson M."/>
            <person name="Adriaenssens E.M."/>
            <person name="Foster-Nyarko E."/>
            <person name="Jarju S."/>
            <person name="Secka A."/>
            <person name="Antonio M."/>
            <person name="Oren A."/>
            <person name="Chaudhuri R."/>
            <person name="La Ragione R.M."/>
            <person name="Hildebrand F."/>
            <person name="Pallen M.J."/>
        </authorList>
    </citation>
    <scope>NUCLEOTIDE SEQUENCE [LARGE SCALE GENOMIC DNA]</scope>
    <source>
        <strain evidence="2 3">Sa1CVN1</strain>
    </source>
</reference>
<accession>A0ABR8YA09</accession>
<keyword evidence="1" id="KW-0732">Signal</keyword>
<dbReference type="InterPro" id="IPR025905">
    <property type="entry name" value="NVEALA"/>
</dbReference>
<name>A0ABR8YA09_9BACT</name>
<protein>
    <recommendedName>
        <fullName evidence="4">NVEALA protein</fullName>
    </recommendedName>
</protein>
<comment type="caution">
    <text evidence="2">The sequence shown here is derived from an EMBL/GenBank/DDBJ whole genome shotgun (WGS) entry which is preliminary data.</text>
</comment>
<gene>
    <name evidence="2" type="ORF">H9625_11500</name>
</gene>
<evidence type="ECO:0000313" key="2">
    <source>
        <dbReference type="EMBL" id="MBD8041047.1"/>
    </source>
</evidence>
<sequence>MKKNILKITFAAALAVVAGVMAYQAQDKEVMSDLALANVEALAMIEDPMEEGGYSSMHIRCFDKYGNSTGKCTATSYWSPIGKGVYHSHGCSYCCS</sequence>
<feature type="chain" id="PRO_5045321770" description="NVEALA protein" evidence="1">
    <location>
        <begin position="23"/>
        <end position="96"/>
    </location>
</feature>